<protein>
    <submittedName>
        <fullName evidence="1">Phosphoacetylglucosamine Mutase</fullName>
        <ecNumber evidence="1">5.4.2.3</ecNumber>
    </submittedName>
</protein>
<dbReference type="EMBL" id="JAPDRQ010000220">
    <property type="protein sequence ID" value="KAJ9652057.1"/>
    <property type="molecule type" value="Genomic_DNA"/>
</dbReference>
<gene>
    <name evidence="1" type="primary">PCM1</name>
    <name evidence="1" type="ORF">H2198_008681</name>
</gene>
<keyword evidence="1" id="KW-0413">Isomerase</keyword>
<keyword evidence="2" id="KW-1185">Reference proteome</keyword>
<dbReference type="Proteomes" id="UP001172386">
    <property type="component" value="Unassembled WGS sequence"/>
</dbReference>
<accession>A0ACC2ZWP6</accession>
<organism evidence="1 2">
    <name type="scientific">Neophaeococcomyces mojaviensis</name>
    <dbReference type="NCBI Taxonomy" id="3383035"/>
    <lineage>
        <taxon>Eukaryota</taxon>
        <taxon>Fungi</taxon>
        <taxon>Dikarya</taxon>
        <taxon>Ascomycota</taxon>
        <taxon>Pezizomycotina</taxon>
        <taxon>Eurotiomycetes</taxon>
        <taxon>Chaetothyriomycetidae</taxon>
        <taxon>Chaetothyriales</taxon>
        <taxon>Chaetothyriales incertae sedis</taxon>
        <taxon>Neophaeococcomyces</taxon>
    </lineage>
</organism>
<name>A0ACC2ZWP6_9EURO</name>
<reference evidence="1" key="1">
    <citation type="submission" date="2022-10" db="EMBL/GenBank/DDBJ databases">
        <title>Culturing micro-colonial fungi from biological soil crusts in the Mojave desert and describing Neophaeococcomyces mojavensis, and introducing the new genera and species Taxawa tesnikishii.</title>
        <authorList>
            <person name="Kurbessoian T."/>
            <person name="Stajich J.E."/>
        </authorList>
    </citation>
    <scope>NUCLEOTIDE SEQUENCE</scope>
    <source>
        <strain evidence="1">JES_112</strain>
    </source>
</reference>
<evidence type="ECO:0000313" key="2">
    <source>
        <dbReference type="Proteomes" id="UP001172386"/>
    </source>
</evidence>
<sequence length="562" mass="61424">MSGLDSPFNKPKPVVSLDVRVLDALAAGILPYPVPPGRKYEYGTAGFRMKADAGLEHVVFTVGLIAALRSKLLKSATIGIMITASHNPPEDNGVKLVDPMGDMLQQSWEGYATTLANTQNADLAKTYEQFVNDILVSVISQNQDRPANVVIGRDTRPSGPGLVKALKAALDAVGATYQDYGYLTTPQLHYMVRCINTQKHPVPFGIPTEEGYYQKMANAFKTMMYGRKINGPVIVDCANGVGAPKLKELIKYLPTSEEGGIDIKVVNDDILKPEVLNHDCGADYVKTRQRAPPGSKAAINDRCCSLDGDADRLVYYYTDSSGFHLLDGDRIAILGAVFLKEMAEKAGLADKLKVGLVQTAYANGASTEYVKKVLDVPIEVTATGVKHLHHAAARFDIGVYFEANGHGTILFSEKATQIIRETQPRNPGQKYALDSLSASIDLINQTVGDAISDMLFTEVVLAYKSWTPENWLGIYKDLPNRLVRVTVKDRSVFRTTDAERKLESPKGIQNEINKAVASYVKGRAFARPSGTEDVLRVYAEAHYPHEAEALAAQVEEIVKKYG</sequence>
<evidence type="ECO:0000313" key="1">
    <source>
        <dbReference type="EMBL" id="KAJ9652057.1"/>
    </source>
</evidence>
<comment type="caution">
    <text evidence="1">The sequence shown here is derived from an EMBL/GenBank/DDBJ whole genome shotgun (WGS) entry which is preliminary data.</text>
</comment>
<dbReference type="EC" id="5.4.2.3" evidence="1"/>
<proteinExistence type="predicted"/>